<dbReference type="SUPFAM" id="SSF50494">
    <property type="entry name" value="Trypsin-like serine proteases"/>
    <property type="match status" value="1"/>
</dbReference>
<evidence type="ECO:0000259" key="5">
    <source>
        <dbReference type="PROSITE" id="PS50106"/>
    </source>
</evidence>
<reference evidence="6 7" key="1">
    <citation type="journal article" date="2015" name="Nature">
        <title>rRNA introns, odd ribosomes, and small enigmatic genomes across a large radiation of phyla.</title>
        <authorList>
            <person name="Brown C.T."/>
            <person name="Hug L.A."/>
            <person name="Thomas B.C."/>
            <person name="Sharon I."/>
            <person name="Castelle C.J."/>
            <person name="Singh A."/>
            <person name="Wilkins M.J."/>
            <person name="Williams K.H."/>
            <person name="Banfield J.F."/>
        </authorList>
    </citation>
    <scope>NUCLEOTIDE SEQUENCE [LARGE SCALE GENOMIC DNA]</scope>
</reference>
<dbReference type="Pfam" id="PF13365">
    <property type="entry name" value="Trypsin_2"/>
    <property type="match status" value="1"/>
</dbReference>
<dbReference type="InterPro" id="IPR051201">
    <property type="entry name" value="Chloro_Bact_Ser_Proteases"/>
</dbReference>
<dbReference type="Proteomes" id="UP000034302">
    <property type="component" value="Unassembled WGS sequence"/>
</dbReference>
<dbReference type="PANTHER" id="PTHR43343:SF3">
    <property type="entry name" value="PROTEASE DO-LIKE 8, CHLOROPLASTIC"/>
    <property type="match status" value="1"/>
</dbReference>
<dbReference type="EMBL" id="LBOV01000001">
    <property type="protein sequence ID" value="KKP44679.1"/>
    <property type="molecule type" value="Genomic_DNA"/>
</dbReference>
<evidence type="ECO:0000256" key="1">
    <source>
        <dbReference type="ARBA" id="ARBA00010541"/>
    </source>
</evidence>
<evidence type="ECO:0000313" key="6">
    <source>
        <dbReference type="EMBL" id="KKP44679.1"/>
    </source>
</evidence>
<dbReference type="Pfam" id="PF13180">
    <property type="entry name" value="PDZ_2"/>
    <property type="match status" value="1"/>
</dbReference>
<comment type="similarity">
    <text evidence="1">Belongs to the peptidase S1C family.</text>
</comment>
<protein>
    <recommendedName>
        <fullName evidence="5">PDZ domain-containing protein</fullName>
    </recommendedName>
</protein>
<sequence length="401" mass="43613">MENEEKKVEDTRVSEKVDIVKKDKIKVPRLNFDNYKHLKVFGISLVVIAILLSISVCILLLVRYSDTVQSWVIKDENNQENTPTITVTEEENVIINVVKNSSESVVSIAISQLTLKSGEGLVDEVSNIGTGFIVESNGVIITNQHVVSDTSAKYKVITSDGKEYEVIEILRDDSNDIAVLKVDATSLKALQLGDSDNLVVGQTVIAIGNPLGEYAGSVTTGVISGLKRSVTTSSGWFGTSQKVYEDVIQTDAAVNPGNSGGPLISSEGKVVGVNFATTSGADNLSFALPINRVKQRLEEYRTYGKFIKPYIGISYQMISEYEAMYYQNVVAGALVVNIDPQGPASATDLKRGDIITKINGESVEQSLSFLIQSYKVGEEITLEVWNSGDSRNIKITLVEAE</sequence>
<dbReference type="AlphaFoldDB" id="A0A0F9ZKM6"/>
<name>A0A0F9ZKM6_9BACT</name>
<dbReference type="InterPro" id="IPR036034">
    <property type="entry name" value="PDZ_sf"/>
</dbReference>
<keyword evidence="4" id="KW-1133">Transmembrane helix</keyword>
<dbReference type="SMART" id="SM00228">
    <property type="entry name" value="PDZ"/>
    <property type="match status" value="1"/>
</dbReference>
<dbReference type="GO" id="GO:0004252">
    <property type="term" value="F:serine-type endopeptidase activity"/>
    <property type="evidence" value="ECO:0007669"/>
    <property type="project" value="InterPro"/>
</dbReference>
<dbReference type="Gene3D" id="2.30.42.10">
    <property type="match status" value="1"/>
</dbReference>
<dbReference type="PATRIC" id="fig|1619089.3.peg.25"/>
<dbReference type="GO" id="GO:0006508">
    <property type="term" value="P:proteolysis"/>
    <property type="evidence" value="ECO:0007669"/>
    <property type="project" value="UniProtKB-KW"/>
</dbReference>
<dbReference type="PANTHER" id="PTHR43343">
    <property type="entry name" value="PEPTIDASE S12"/>
    <property type="match status" value="1"/>
</dbReference>
<dbReference type="PROSITE" id="PS50106">
    <property type="entry name" value="PDZ"/>
    <property type="match status" value="1"/>
</dbReference>
<dbReference type="SUPFAM" id="SSF50156">
    <property type="entry name" value="PDZ domain-like"/>
    <property type="match status" value="1"/>
</dbReference>
<feature type="domain" description="PDZ" evidence="5">
    <location>
        <begin position="311"/>
        <end position="364"/>
    </location>
</feature>
<evidence type="ECO:0000256" key="2">
    <source>
        <dbReference type="ARBA" id="ARBA00022670"/>
    </source>
</evidence>
<dbReference type="PRINTS" id="PR00834">
    <property type="entry name" value="PROTEASES2C"/>
</dbReference>
<organism evidence="6 7">
    <name type="scientific">candidate division WS6 bacterium GW2011_GWC1_33_20</name>
    <dbReference type="NCBI Taxonomy" id="1619089"/>
    <lineage>
        <taxon>Bacteria</taxon>
        <taxon>Candidatus Dojkabacteria</taxon>
    </lineage>
</organism>
<evidence type="ECO:0000256" key="4">
    <source>
        <dbReference type="SAM" id="Phobius"/>
    </source>
</evidence>
<dbReference type="InterPro" id="IPR009003">
    <property type="entry name" value="Peptidase_S1_PA"/>
</dbReference>
<dbReference type="Gene3D" id="2.40.10.10">
    <property type="entry name" value="Trypsin-like serine proteases"/>
    <property type="match status" value="2"/>
</dbReference>
<comment type="caution">
    <text evidence="6">The sequence shown here is derived from an EMBL/GenBank/DDBJ whole genome shotgun (WGS) entry which is preliminary data.</text>
</comment>
<accession>A0A0F9ZKM6</accession>
<keyword evidence="4" id="KW-0472">Membrane</keyword>
<dbReference type="InterPro" id="IPR043504">
    <property type="entry name" value="Peptidase_S1_PA_chymotrypsin"/>
</dbReference>
<keyword evidence="2" id="KW-0645">Protease</keyword>
<dbReference type="InterPro" id="IPR001940">
    <property type="entry name" value="Peptidase_S1C"/>
</dbReference>
<evidence type="ECO:0000313" key="7">
    <source>
        <dbReference type="Proteomes" id="UP000034302"/>
    </source>
</evidence>
<keyword evidence="4" id="KW-0812">Transmembrane</keyword>
<feature type="transmembrane region" description="Helical" evidence="4">
    <location>
        <begin position="40"/>
        <end position="62"/>
    </location>
</feature>
<keyword evidence="3" id="KW-0378">Hydrolase</keyword>
<proteinExistence type="inferred from homology"/>
<gene>
    <name evidence="6" type="ORF">UR34_C0001G0025</name>
</gene>
<evidence type="ECO:0000256" key="3">
    <source>
        <dbReference type="ARBA" id="ARBA00022801"/>
    </source>
</evidence>
<dbReference type="InterPro" id="IPR001478">
    <property type="entry name" value="PDZ"/>
</dbReference>